<sequence length="206" mass="22928">MMNEKEEEKKKYGKELKRLEDISKYRQEAKHKQNEVISSAQKRYERTKQIANETLSNTRQTTQEKASQSKDIALEKGQQGYGPTKDTTITQAKHATNQKGQQGYATTKDTITSAAITTVEYTVPAEKAMDYTIQATVNTKGRGQSGRLDCGTLLNSFDSYGAKAAANVVDEVVGYARHSRYGKGSLLWSIIAAQLSGRTDNDIKNY</sequence>
<dbReference type="InterPro" id="IPR001005">
    <property type="entry name" value="SANT/Myb"/>
</dbReference>
<reference evidence="2 3" key="1">
    <citation type="submission" date="2024-03" db="EMBL/GenBank/DDBJ databases">
        <authorList>
            <person name="Martinez-Hernandez J."/>
        </authorList>
    </citation>
    <scope>NUCLEOTIDE SEQUENCE [LARGE SCALE GENOMIC DNA]</scope>
</reference>
<dbReference type="PANTHER" id="PTHR47877">
    <property type="entry name" value="LATE EMBRYOGENESIS ABUNDANT DOMAIN-CONTAINING PROTEIN / LEA DOMAIN-CONTAINING PROTEIN"/>
    <property type="match status" value="1"/>
</dbReference>
<accession>A0AAV1Y330</accession>
<dbReference type="PANTHER" id="PTHR47877:SF3">
    <property type="entry name" value="LATE EMBRYOGENESIS ABUNDANT DOMAIN-CONTAINING PROTEIN _ LEA DOMAIN-CONTAINING PROTEIN"/>
    <property type="match status" value="1"/>
</dbReference>
<dbReference type="GO" id="GO:0005829">
    <property type="term" value="C:cytosol"/>
    <property type="evidence" value="ECO:0007669"/>
    <property type="project" value="TreeGrafter"/>
</dbReference>
<name>A0AAV1Y330_LUPLU</name>
<dbReference type="AlphaFoldDB" id="A0AAV1Y330"/>
<dbReference type="Gene3D" id="1.10.10.60">
    <property type="entry name" value="Homeodomain-like"/>
    <property type="match status" value="1"/>
</dbReference>
<feature type="region of interest" description="Disordered" evidence="1">
    <location>
        <begin position="27"/>
        <end position="86"/>
    </location>
</feature>
<dbReference type="Proteomes" id="UP001497480">
    <property type="component" value="Unassembled WGS sequence"/>
</dbReference>
<keyword evidence="3" id="KW-1185">Reference proteome</keyword>
<proteinExistence type="predicted"/>
<protein>
    <submittedName>
        <fullName evidence="2">Uncharacterized protein</fullName>
    </submittedName>
</protein>
<dbReference type="GO" id="GO:0009631">
    <property type="term" value="P:cold acclimation"/>
    <property type="evidence" value="ECO:0007669"/>
    <property type="project" value="TreeGrafter"/>
</dbReference>
<evidence type="ECO:0000313" key="3">
    <source>
        <dbReference type="Proteomes" id="UP001497480"/>
    </source>
</evidence>
<dbReference type="CDD" id="cd00167">
    <property type="entry name" value="SANT"/>
    <property type="match status" value="1"/>
</dbReference>
<organism evidence="2 3">
    <name type="scientific">Lupinus luteus</name>
    <name type="common">European yellow lupine</name>
    <dbReference type="NCBI Taxonomy" id="3873"/>
    <lineage>
        <taxon>Eukaryota</taxon>
        <taxon>Viridiplantae</taxon>
        <taxon>Streptophyta</taxon>
        <taxon>Embryophyta</taxon>
        <taxon>Tracheophyta</taxon>
        <taxon>Spermatophyta</taxon>
        <taxon>Magnoliopsida</taxon>
        <taxon>eudicotyledons</taxon>
        <taxon>Gunneridae</taxon>
        <taxon>Pentapetalae</taxon>
        <taxon>rosids</taxon>
        <taxon>fabids</taxon>
        <taxon>Fabales</taxon>
        <taxon>Fabaceae</taxon>
        <taxon>Papilionoideae</taxon>
        <taxon>50 kb inversion clade</taxon>
        <taxon>genistoids sensu lato</taxon>
        <taxon>core genistoids</taxon>
        <taxon>Genisteae</taxon>
        <taxon>Lupinus</taxon>
    </lineage>
</organism>
<dbReference type="EMBL" id="CAXHTB010000020">
    <property type="protein sequence ID" value="CAL0327751.1"/>
    <property type="molecule type" value="Genomic_DNA"/>
</dbReference>
<gene>
    <name evidence="2" type="ORF">LLUT_LOCUS28811</name>
</gene>
<evidence type="ECO:0000256" key="1">
    <source>
        <dbReference type="SAM" id="MobiDB-lite"/>
    </source>
</evidence>
<feature type="compositionally biased region" description="Polar residues" evidence="1">
    <location>
        <begin position="49"/>
        <end position="70"/>
    </location>
</feature>
<evidence type="ECO:0000313" key="2">
    <source>
        <dbReference type="EMBL" id="CAL0327751.1"/>
    </source>
</evidence>
<comment type="caution">
    <text evidence="2">The sequence shown here is derived from an EMBL/GenBank/DDBJ whole genome shotgun (WGS) entry which is preliminary data.</text>
</comment>